<evidence type="ECO:0000256" key="5">
    <source>
        <dbReference type="ARBA" id="ARBA00023002"/>
    </source>
</evidence>
<evidence type="ECO:0000313" key="8">
    <source>
        <dbReference type="Proteomes" id="UP000253551"/>
    </source>
</evidence>
<dbReference type="SUPFAM" id="SSF51905">
    <property type="entry name" value="FAD/NAD(P)-binding domain"/>
    <property type="match status" value="1"/>
</dbReference>
<dbReference type="PRINTS" id="PR00370">
    <property type="entry name" value="FMOXYGENASE"/>
</dbReference>
<keyword evidence="4" id="KW-0521">NADP</keyword>
<name>A0A367IQL8_RHIST</name>
<dbReference type="Gene3D" id="3.50.50.60">
    <property type="entry name" value="FAD/NAD(P)-binding domain"/>
    <property type="match status" value="2"/>
</dbReference>
<evidence type="ECO:0000256" key="6">
    <source>
        <dbReference type="SAM" id="MobiDB-lite"/>
    </source>
</evidence>
<comment type="similarity">
    <text evidence="1">Belongs to the FMO family.</text>
</comment>
<dbReference type="GO" id="GO:0050660">
    <property type="term" value="F:flavin adenine dinucleotide binding"/>
    <property type="evidence" value="ECO:0007669"/>
    <property type="project" value="InterPro"/>
</dbReference>
<dbReference type="STRING" id="4846.A0A367IQL8"/>
<gene>
    <name evidence="7" type="ORF">CU098_004554</name>
</gene>
<evidence type="ECO:0000256" key="1">
    <source>
        <dbReference type="ARBA" id="ARBA00009183"/>
    </source>
</evidence>
<accession>A0A367IQL8</accession>
<dbReference type="PIRSF" id="PIRSF000332">
    <property type="entry name" value="FMO"/>
    <property type="match status" value="1"/>
</dbReference>
<sequence length="486" mass="55449">FERNNSVGGLWKYSETPPPKPEIPTRPVTSNPLDLSNVPPEGRYERTLEITTKVNDILAQKSPSSGCYRDLHTNIPSKHFAYPDFPFPEGTPTLIGHQTVLDYLESYACHFGLLPLISFETSVDKVSKVEKGWELVLSQYQVSPNGILKETRWRERFDAVVAASGMHQEPFVPDFKHLADYDALWPTRIIHSKQFRRPEDLKDKVNKSFVLVSLLIPQKNVLIIGARVSGVDLARSIEGFAKSISISIKGSFVTSDPIENSVRALIPKCTTIKPVISSFSNPEGKVDGSITFEDGTVMNDVDQIFFCTGYRTSLRYFQDLIIEDYKPSSDLIYADVPEGHVVLGCKHAMNTYHETFLLSDPTFCFVSMSSKFSITPYFDSQARTIARVWTGDAFLPDSSWMYRLAAEFKPEYPEDVYTCDKMRREVFVTWLNDHAKKLGKDLPRMENFDSMYEEEGRKLFKTWGELTEANFKRTKERLLKNYTALK</sequence>
<evidence type="ECO:0000313" key="7">
    <source>
        <dbReference type="EMBL" id="RCH79955.1"/>
    </source>
</evidence>
<dbReference type="EMBL" id="PJQM01006266">
    <property type="protein sequence ID" value="RCH79955.1"/>
    <property type="molecule type" value="Genomic_DNA"/>
</dbReference>
<dbReference type="AlphaFoldDB" id="A0A367IQL8"/>
<comment type="caution">
    <text evidence="7">The sequence shown here is derived from an EMBL/GenBank/DDBJ whole genome shotgun (WGS) entry which is preliminary data.</text>
</comment>
<dbReference type="InterPro" id="IPR036188">
    <property type="entry name" value="FAD/NAD-bd_sf"/>
</dbReference>
<dbReference type="OrthoDB" id="66881at2759"/>
<keyword evidence="3" id="KW-0274">FAD</keyword>
<keyword evidence="8" id="KW-1185">Reference proteome</keyword>
<dbReference type="InterPro" id="IPR020946">
    <property type="entry name" value="Flavin_mOase-like"/>
</dbReference>
<dbReference type="Proteomes" id="UP000253551">
    <property type="component" value="Unassembled WGS sequence"/>
</dbReference>
<dbReference type="InterPro" id="IPR000960">
    <property type="entry name" value="Flavin_mOase"/>
</dbReference>
<dbReference type="Pfam" id="PF00743">
    <property type="entry name" value="FMO-like"/>
    <property type="match status" value="1"/>
</dbReference>
<proteinExistence type="inferred from homology"/>
<evidence type="ECO:0000256" key="3">
    <source>
        <dbReference type="ARBA" id="ARBA00022827"/>
    </source>
</evidence>
<evidence type="ECO:0008006" key="9">
    <source>
        <dbReference type="Google" id="ProtNLM"/>
    </source>
</evidence>
<dbReference type="GO" id="GO:0004499">
    <property type="term" value="F:N,N-dimethylaniline monooxygenase activity"/>
    <property type="evidence" value="ECO:0007669"/>
    <property type="project" value="InterPro"/>
</dbReference>
<protein>
    <recommendedName>
        <fullName evidence="9">Thiol-specific monooxygenase</fullName>
    </recommendedName>
</protein>
<feature type="non-terminal residue" evidence="7">
    <location>
        <position position="1"/>
    </location>
</feature>
<dbReference type="PANTHER" id="PTHR23023">
    <property type="entry name" value="DIMETHYLANILINE MONOOXYGENASE"/>
    <property type="match status" value="1"/>
</dbReference>
<organism evidence="7 8">
    <name type="scientific">Rhizopus stolonifer</name>
    <name type="common">Rhizopus nigricans</name>
    <dbReference type="NCBI Taxonomy" id="4846"/>
    <lineage>
        <taxon>Eukaryota</taxon>
        <taxon>Fungi</taxon>
        <taxon>Fungi incertae sedis</taxon>
        <taxon>Mucoromycota</taxon>
        <taxon>Mucoromycotina</taxon>
        <taxon>Mucoromycetes</taxon>
        <taxon>Mucorales</taxon>
        <taxon>Mucorineae</taxon>
        <taxon>Rhizopodaceae</taxon>
        <taxon>Rhizopus</taxon>
    </lineage>
</organism>
<feature type="region of interest" description="Disordered" evidence="6">
    <location>
        <begin position="1"/>
        <end position="40"/>
    </location>
</feature>
<keyword evidence="5" id="KW-0560">Oxidoreductase</keyword>
<dbReference type="InterPro" id="IPR050346">
    <property type="entry name" value="FMO-like"/>
</dbReference>
<keyword evidence="2" id="KW-0285">Flavoprotein</keyword>
<dbReference type="GO" id="GO:0050661">
    <property type="term" value="F:NADP binding"/>
    <property type="evidence" value="ECO:0007669"/>
    <property type="project" value="InterPro"/>
</dbReference>
<reference evidence="7 8" key="1">
    <citation type="journal article" date="2018" name="G3 (Bethesda)">
        <title>Phylogenetic and Phylogenomic Definition of Rhizopus Species.</title>
        <authorList>
            <person name="Gryganskyi A.P."/>
            <person name="Golan J."/>
            <person name="Dolatabadi S."/>
            <person name="Mondo S."/>
            <person name="Robb S."/>
            <person name="Idnurm A."/>
            <person name="Muszewska A."/>
            <person name="Steczkiewicz K."/>
            <person name="Masonjones S."/>
            <person name="Liao H.L."/>
            <person name="Gajdeczka M.T."/>
            <person name="Anike F."/>
            <person name="Vuek A."/>
            <person name="Anishchenko I.M."/>
            <person name="Voigt K."/>
            <person name="de Hoog G.S."/>
            <person name="Smith M.E."/>
            <person name="Heitman J."/>
            <person name="Vilgalys R."/>
            <person name="Stajich J.E."/>
        </authorList>
    </citation>
    <scope>NUCLEOTIDE SEQUENCE [LARGE SCALE GENOMIC DNA]</scope>
    <source>
        <strain evidence="7 8">LSU 92-RS-03</strain>
    </source>
</reference>
<evidence type="ECO:0000256" key="4">
    <source>
        <dbReference type="ARBA" id="ARBA00022857"/>
    </source>
</evidence>
<evidence type="ECO:0000256" key="2">
    <source>
        <dbReference type="ARBA" id="ARBA00022630"/>
    </source>
</evidence>